<protein>
    <submittedName>
        <fullName evidence="7">ABC transporter permease</fullName>
    </submittedName>
</protein>
<dbReference type="EMBL" id="DSUH01000038">
    <property type="protein sequence ID" value="HGU31543.1"/>
    <property type="molecule type" value="Genomic_DNA"/>
</dbReference>
<dbReference type="InterPro" id="IPR035906">
    <property type="entry name" value="MetI-like_sf"/>
</dbReference>
<reference evidence="7" key="1">
    <citation type="journal article" date="2020" name="mSystems">
        <title>Genome- and Community-Level Interaction Insights into Carbon Utilization and Element Cycling Functions of Hydrothermarchaeota in Hydrothermal Sediment.</title>
        <authorList>
            <person name="Zhou Z."/>
            <person name="Liu Y."/>
            <person name="Xu W."/>
            <person name="Pan J."/>
            <person name="Luo Z.H."/>
            <person name="Li M."/>
        </authorList>
    </citation>
    <scope>NUCLEOTIDE SEQUENCE [LARGE SCALE GENOMIC DNA]</scope>
    <source>
        <strain evidence="7">SpSt-477</strain>
    </source>
</reference>
<comment type="caution">
    <text evidence="7">The sequence shown here is derived from an EMBL/GenBank/DDBJ whole genome shotgun (WGS) entry which is preliminary data.</text>
</comment>
<name>A0A7C4MLA7_9BACT</name>
<feature type="transmembrane region" description="Helical" evidence="5">
    <location>
        <begin position="291"/>
        <end position="310"/>
    </location>
</feature>
<comment type="subcellular location">
    <subcellularLocation>
        <location evidence="1 5">Cell membrane</location>
        <topology evidence="1 5">Multi-pass membrane protein</topology>
    </subcellularLocation>
</comment>
<feature type="transmembrane region" description="Helical" evidence="5">
    <location>
        <begin position="249"/>
        <end position="271"/>
    </location>
</feature>
<keyword evidence="4 5" id="KW-0472">Membrane</keyword>
<dbReference type="PANTHER" id="PTHR43376">
    <property type="entry name" value="OLIGOPEPTIDE TRANSPORT SYSTEM PERMEASE PROTEIN"/>
    <property type="match status" value="1"/>
</dbReference>
<dbReference type="Gene3D" id="1.10.3720.10">
    <property type="entry name" value="MetI-like"/>
    <property type="match status" value="1"/>
</dbReference>
<evidence type="ECO:0000256" key="1">
    <source>
        <dbReference type="ARBA" id="ARBA00004651"/>
    </source>
</evidence>
<dbReference type="SUPFAM" id="SSF161098">
    <property type="entry name" value="MetI-like"/>
    <property type="match status" value="1"/>
</dbReference>
<dbReference type="Pfam" id="PF00528">
    <property type="entry name" value="BPD_transp_1"/>
    <property type="match status" value="1"/>
</dbReference>
<keyword evidence="2 5" id="KW-0812">Transmembrane</keyword>
<evidence type="ECO:0000259" key="6">
    <source>
        <dbReference type="PROSITE" id="PS50928"/>
    </source>
</evidence>
<evidence type="ECO:0000256" key="3">
    <source>
        <dbReference type="ARBA" id="ARBA00022989"/>
    </source>
</evidence>
<gene>
    <name evidence="7" type="ORF">ENS29_01645</name>
</gene>
<organism evidence="7">
    <name type="scientific">Desulfatirhabdium butyrativorans</name>
    <dbReference type="NCBI Taxonomy" id="340467"/>
    <lineage>
        <taxon>Bacteria</taxon>
        <taxon>Pseudomonadati</taxon>
        <taxon>Thermodesulfobacteriota</taxon>
        <taxon>Desulfobacteria</taxon>
        <taxon>Desulfobacterales</taxon>
        <taxon>Desulfatirhabdiaceae</taxon>
        <taxon>Desulfatirhabdium</taxon>
    </lineage>
</organism>
<dbReference type="GO" id="GO:0005886">
    <property type="term" value="C:plasma membrane"/>
    <property type="evidence" value="ECO:0007669"/>
    <property type="project" value="UniProtKB-SubCell"/>
</dbReference>
<keyword evidence="3 5" id="KW-1133">Transmembrane helix</keyword>
<feature type="transmembrane region" description="Helical" evidence="5">
    <location>
        <begin position="191"/>
        <end position="210"/>
    </location>
</feature>
<dbReference type="PROSITE" id="PS50928">
    <property type="entry name" value="ABC_TM1"/>
    <property type="match status" value="1"/>
</dbReference>
<evidence type="ECO:0000313" key="7">
    <source>
        <dbReference type="EMBL" id="HGU31543.1"/>
    </source>
</evidence>
<feature type="transmembrane region" description="Helical" evidence="5">
    <location>
        <begin position="101"/>
        <end position="121"/>
    </location>
</feature>
<dbReference type="InterPro" id="IPR000515">
    <property type="entry name" value="MetI-like"/>
</dbReference>
<evidence type="ECO:0000256" key="5">
    <source>
        <dbReference type="RuleBase" id="RU363032"/>
    </source>
</evidence>
<dbReference type="PANTHER" id="PTHR43376:SF1">
    <property type="entry name" value="OLIGOPEPTIDE TRANSPORT SYSTEM PERMEASE PROTEIN"/>
    <property type="match status" value="1"/>
</dbReference>
<dbReference type="AlphaFoldDB" id="A0A7C4MLA7"/>
<evidence type="ECO:0000256" key="4">
    <source>
        <dbReference type="ARBA" id="ARBA00023136"/>
    </source>
</evidence>
<feature type="domain" description="ABC transmembrane type-1" evidence="6">
    <location>
        <begin position="97"/>
        <end position="310"/>
    </location>
</feature>
<proteinExistence type="inferred from homology"/>
<keyword evidence="5" id="KW-0813">Transport</keyword>
<sequence length="329" mass="36619">MVPLGLRMLRMLFCLVAVLSIQFLLPRLVPGDPVYMLLGPEAAVLSRSDIDALRKSYGLDRHWIHQYGNHWKNLLKGDLGYSFHRKQPVTTLIEEHLSRTLWMVLPAVLSAITLSLLLGTWSGWKAATLFDGIMCTLAVLSSCLPPFLLSMLLLDFFGFHLGWFSLSGFYPTSEIQNASCWSRWIDRLHHLALPVVTLTLTHLAGLFLVMRNATARSRQEPFVDFALARGISMQRVLFVHVFTAAAQPFLHTAALQLGFVVSGAVVVERVFSIPGMGTLILDAASHRDYPLMQGCFLVLSLMVMGLNALIDTLSAWLDPRSKTTVPMAS</sequence>
<comment type="similarity">
    <text evidence="5">Belongs to the binding-protein-dependent transport system permease family.</text>
</comment>
<feature type="transmembrane region" description="Helical" evidence="5">
    <location>
        <begin position="133"/>
        <end position="154"/>
    </location>
</feature>
<accession>A0A7C4MLA7</accession>
<dbReference type="CDD" id="cd06261">
    <property type="entry name" value="TM_PBP2"/>
    <property type="match status" value="1"/>
</dbReference>
<evidence type="ECO:0000256" key="2">
    <source>
        <dbReference type="ARBA" id="ARBA00022692"/>
    </source>
</evidence>
<dbReference type="GO" id="GO:0055085">
    <property type="term" value="P:transmembrane transport"/>
    <property type="evidence" value="ECO:0007669"/>
    <property type="project" value="InterPro"/>
</dbReference>